<gene>
    <name evidence="3" type="ORF">DS742_14280</name>
</gene>
<protein>
    <submittedName>
        <fullName evidence="3">Helix-turn-helix domain-containing protein</fullName>
    </submittedName>
</protein>
<dbReference type="GO" id="GO:0003677">
    <property type="term" value="F:DNA binding"/>
    <property type="evidence" value="ECO:0007669"/>
    <property type="project" value="UniProtKB-KW"/>
</dbReference>
<evidence type="ECO:0000256" key="1">
    <source>
        <dbReference type="ARBA" id="ARBA00023125"/>
    </source>
</evidence>
<dbReference type="GO" id="GO:0005829">
    <property type="term" value="C:cytosol"/>
    <property type="evidence" value="ECO:0007669"/>
    <property type="project" value="TreeGrafter"/>
</dbReference>
<feature type="domain" description="HTH cro/C1-type" evidence="2">
    <location>
        <begin position="98"/>
        <end position="152"/>
    </location>
</feature>
<dbReference type="SMART" id="SM00530">
    <property type="entry name" value="HTH_XRE"/>
    <property type="match status" value="1"/>
</dbReference>
<dbReference type="Gene3D" id="1.10.260.40">
    <property type="entry name" value="lambda repressor-like DNA-binding domains"/>
    <property type="match status" value="1"/>
</dbReference>
<dbReference type="InterPro" id="IPR018841">
    <property type="entry name" value="DUF2442"/>
</dbReference>
<dbReference type="GO" id="GO:0003700">
    <property type="term" value="F:DNA-binding transcription factor activity"/>
    <property type="evidence" value="ECO:0007669"/>
    <property type="project" value="TreeGrafter"/>
</dbReference>
<evidence type="ECO:0000313" key="3">
    <source>
        <dbReference type="EMBL" id="RFZ78277.1"/>
    </source>
</evidence>
<dbReference type="SUPFAM" id="SSF47413">
    <property type="entry name" value="lambda repressor-like DNA-binding domains"/>
    <property type="match status" value="1"/>
</dbReference>
<dbReference type="SUPFAM" id="SSF143880">
    <property type="entry name" value="NE0471 N-terminal domain-like"/>
    <property type="match status" value="1"/>
</dbReference>
<dbReference type="InterPro" id="IPR036782">
    <property type="entry name" value="NE0471-like_N"/>
</dbReference>
<dbReference type="Proteomes" id="UP000260680">
    <property type="component" value="Unassembled WGS sequence"/>
</dbReference>
<organism evidence="3 4">
    <name type="scientific">Lacrimispora amygdalina</name>
    <dbReference type="NCBI Taxonomy" id="253257"/>
    <lineage>
        <taxon>Bacteria</taxon>
        <taxon>Bacillati</taxon>
        <taxon>Bacillota</taxon>
        <taxon>Clostridia</taxon>
        <taxon>Lachnospirales</taxon>
        <taxon>Lachnospiraceae</taxon>
        <taxon>Lacrimispora</taxon>
    </lineage>
</organism>
<dbReference type="Pfam" id="PF10387">
    <property type="entry name" value="DUF2442"/>
    <property type="match status" value="1"/>
</dbReference>
<dbReference type="InterPro" id="IPR001387">
    <property type="entry name" value="Cro/C1-type_HTH"/>
</dbReference>
<dbReference type="PANTHER" id="PTHR46797">
    <property type="entry name" value="HTH-TYPE TRANSCRIPTIONAL REGULATOR"/>
    <property type="match status" value="1"/>
</dbReference>
<evidence type="ECO:0000313" key="4">
    <source>
        <dbReference type="Proteomes" id="UP000260680"/>
    </source>
</evidence>
<comment type="caution">
    <text evidence="3">The sequence shown here is derived from an EMBL/GenBank/DDBJ whole genome shotgun (WGS) entry which is preliminary data.</text>
</comment>
<dbReference type="AlphaFoldDB" id="A0A3E2NB80"/>
<dbReference type="InterPro" id="IPR010982">
    <property type="entry name" value="Lambda_DNA-bd_dom_sf"/>
</dbReference>
<dbReference type="CDD" id="cd00093">
    <property type="entry name" value="HTH_XRE"/>
    <property type="match status" value="1"/>
</dbReference>
<dbReference type="InterPro" id="IPR050807">
    <property type="entry name" value="TransReg_Diox_bact_type"/>
</dbReference>
<sequence>MSHKLKSVRALNDLILLAIFQDGTEKMYDIKQLFTVFPQLRELERSFDLFNGVQIDTGGYGVSWNDDLDLDAEEIWDNGINTEKKHLIDIKQSFATKLISAREICNITQRDLSKRAGITQGDISKIENGNANPSLSTLERLAEGLGMRIEFNFVGK</sequence>
<dbReference type="RefSeq" id="WP_117417650.1">
    <property type="nucleotide sequence ID" value="NZ_QOHO01000043.1"/>
</dbReference>
<reference evidence="3 4" key="1">
    <citation type="submission" date="2018-07" db="EMBL/GenBank/DDBJ databases">
        <title>New species, Clostridium PI-S10-A1B.</title>
        <authorList>
            <person name="Krishna G."/>
            <person name="Summeta K."/>
            <person name="Shikha S."/>
            <person name="Prabhu P.B."/>
            <person name="Suresh K."/>
        </authorList>
    </citation>
    <scope>NUCLEOTIDE SEQUENCE [LARGE SCALE GENOMIC DNA]</scope>
    <source>
        <strain evidence="3 4">PI-S10-A1B</strain>
    </source>
</reference>
<accession>A0A3E2NB80</accession>
<name>A0A3E2NB80_9FIRM</name>
<proteinExistence type="predicted"/>
<dbReference type="OrthoDB" id="427321at2"/>
<dbReference type="EMBL" id="QOHO01000043">
    <property type="protein sequence ID" value="RFZ78277.1"/>
    <property type="molecule type" value="Genomic_DNA"/>
</dbReference>
<dbReference type="PANTHER" id="PTHR46797:SF1">
    <property type="entry name" value="METHYLPHOSPHONATE SYNTHASE"/>
    <property type="match status" value="1"/>
</dbReference>
<dbReference type="Pfam" id="PF01381">
    <property type="entry name" value="HTH_3"/>
    <property type="match status" value="1"/>
</dbReference>
<keyword evidence="1" id="KW-0238">DNA-binding</keyword>
<dbReference type="PROSITE" id="PS50943">
    <property type="entry name" value="HTH_CROC1"/>
    <property type="match status" value="1"/>
</dbReference>
<dbReference type="Gene3D" id="3.30.2020.10">
    <property type="entry name" value="NE0471-like N-terminal domain"/>
    <property type="match status" value="1"/>
</dbReference>
<evidence type="ECO:0000259" key="2">
    <source>
        <dbReference type="PROSITE" id="PS50943"/>
    </source>
</evidence>